<dbReference type="AlphaFoldDB" id="A0A939M4V8"/>
<evidence type="ECO:0000313" key="3">
    <source>
        <dbReference type="Proteomes" id="UP000664702"/>
    </source>
</evidence>
<reference evidence="2 3" key="2">
    <citation type="journal article" date="2022" name="Int. J. Syst. Evol. Microbiol.">
        <title>Strains of Bradyrhizobium barranii sp. nov. associated with legumes native to Canada are symbionts of soybeans and belong to different subspecies (subsp. barranii subsp. nov. and subsp. apii subsp. nov.) and symbiovars (sv. glycinearum and sv. septentrionale).</title>
        <authorList>
            <person name="Bromfield E.S.P."/>
            <person name="Cloutier S."/>
            <person name="Wasai-Hara S."/>
            <person name="Minamisawa K."/>
        </authorList>
    </citation>
    <scope>NUCLEOTIDE SEQUENCE [LARGE SCALE GENOMIC DNA]</scope>
    <source>
        <strain evidence="2 3">144S4</strain>
    </source>
</reference>
<dbReference type="EMBL" id="CP086136">
    <property type="protein sequence ID" value="UEM13706.1"/>
    <property type="molecule type" value="Genomic_DNA"/>
</dbReference>
<dbReference type="EMBL" id="JAGEMI010000001">
    <property type="protein sequence ID" value="MBO1860794.1"/>
    <property type="molecule type" value="Genomic_DNA"/>
</dbReference>
<evidence type="ECO:0000313" key="1">
    <source>
        <dbReference type="EMBL" id="MBO1860794.1"/>
    </source>
</evidence>
<protein>
    <submittedName>
        <fullName evidence="1">Uncharacterized protein</fullName>
    </submittedName>
</protein>
<reference evidence="1" key="1">
    <citation type="submission" date="2021-03" db="EMBL/GenBank/DDBJ databases">
        <title>Whole Genome Sequence of Bradyrhizobium sp. Strain 144S4.</title>
        <authorList>
            <person name="Bromfield E.S.P."/>
            <person name="Cloutier S."/>
        </authorList>
    </citation>
    <scope>NUCLEOTIDE SEQUENCE [LARGE SCALE GENOMIC DNA]</scope>
    <source>
        <strain evidence="1">144S4</strain>
    </source>
</reference>
<dbReference type="KEGG" id="bban:J4G43_005150"/>
<organism evidence="1">
    <name type="scientific">Bradyrhizobium barranii subsp. barranii</name>
    <dbReference type="NCBI Taxonomy" id="2823807"/>
    <lineage>
        <taxon>Bacteria</taxon>
        <taxon>Pseudomonadati</taxon>
        <taxon>Pseudomonadota</taxon>
        <taxon>Alphaproteobacteria</taxon>
        <taxon>Hyphomicrobiales</taxon>
        <taxon>Nitrobacteraceae</taxon>
        <taxon>Bradyrhizobium</taxon>
        <taxon>Bradyrhizobium barranii</taxon>
    </lineage>
</organism>
<sequence length="260" mass="29846">MRRELRSLPDKDIEKAVIRALGGEPGFHLGDSLPKDQTVRSWIRALENIERIEDDTDEDYVEYVRQLRAVPVAAVELIVRWHRYDPVKAIKAARVIGGGRWSVEKLREQEKKARASSTSQVFGKQYAHKLGAQVQSWVASQLDPDFKQVDDRQHRRAPADILFARESDPERLTAVLIFGPYTDPAEYSSRESAFLTTVVGLAAYCEQVIAIVPSDEPFYWQWLYDHKLKGANIAFYGVRRWSEDFNPVKIRRPTPPLLGR</sequence>
<evidence type="ECO:0000313" key="2">
    <source>
        <dbReference type="EMBL" id="UEM13706.1"/>
    </source>
</evidence>
<accession>A0A939M4V8</accession>
<name>A0A939M4V8_9BRAD</name>
<dbReference type="Proteomes" id="UP000664702">
    <property type="component" value="Chromosome"/>
</dbReference>
<dbReference type="RefSeq" id="WP_208084205.1">
    <property type="nucleotide sequence ID" value="NZ_CP086136.1"/>
</dbReference>
<gene>
    <name evidence="2" type="ORF">J4G43_005150</name>
    <name evidence="1" type="ORF">J4G43_07350</name>
</gene>
<proteinExistence type="predicted"/>